<feature type="region of interest" description="Disordered" evidence="1">
    <location>
        <begin position="11"/>
        <end position="84"/>
    </location>
</feature>
<gene>
    <name evidence="2" type="ORF">HAX54_028639</name>
</gene>
<feature type="compositionally biased region" description="Basic and acidic residues" evidence="1">
    <location>
        <begin position="70"/>
        <end position="84"/>
    </location>
</feature>
<accession>A0ABS8S9L5</accession>
<feature type="non-terminal residue" evidence="2">
    <location>
        <position position="84"/>
    </location>
</feature>
<dbReference type="EMBL" id="JACEIK010000352">
    <property type="protein sequence ID" value="MCD7455551.1"/>
    <property type="molecule type" value="Genomic_DNA"/>
</dbReference>
<protein>
    <submittedName>
        <fullName evidence="2">Uncharacterized protein</fullName>
    </submittedName>
</protein>
<feature type="compositionally biased region" description="Basic and acidic residues" evidence="1">
    <location>
        <begin position="40"/>
        <end position="58"/>
    </location>
</feature>
<evidence type="ECO:0000313" key="2">
    <source>
        <dbReference type="EMBL" id="MCD7455551.1"/>
    </source>
</evidence>
<organism evidence="2 3">
    <name type="scientific">Datura stramonium</name>
    <name type="common">Jimsonweed</name>
    <name type="synonym">Common thornapple</name>
    <dbReference type="NCBI Taxonomy" id="4076"/>
    <lineage>
        <taxon>Eukaryota</taxon>
        <taxon>Viridiplantae</taxon>
        <taxon>Streptophyta</taxon>
        <taxon>Embryophyta</taxon>
        <taxon>Tracheophyta</taxon>
        <taxon>Spermatophyta</taxon>
        <taxon>Magnoliopsida</taxon>
        <taxon>eudicotyledons</taxon>
        <taxon>Gunneridae</taxon>
        <taxon>Pentapetalae</taxon>
        <taxon>asterids</taxon>
        <taxon>lamiids</taxon>
        <taxon>Solanales</taxon>
        <taxon>Solanaceae</taxon>
        <taxon>Solanoideae</taxon>
        <taxon>Datureae</taxon>
        <taxon>Datura</taxon>
    </lineage>
</organism>
<dbReference type="Proteomes" id="UP000823775">
    <property type="component" value="Unassembled WGS sequence"/>
</dbReference>
<keyword evidence="3" id="KW-1185">Reference proteome</keyword>
<evidence type="ECO:0000313" key="3">
    <source>
        <dbReference type="Proteomes" id="UP000823775"/>
    </source>
</evidence>
<proteinExistence type="predicted"/>
<name>A0ABS8S9L5_DATST</name>
<evidence type="ECO:0000256" key="1">
    <source>
        <dbReference type="SAM" id="MobiDB-lite"/>
    </source>
</evidence>
<sequence length="84" mass="9321">IVPGLFQVRKDGSLDKGLSPLEGRAKKNSKRQQKLASKAFKKDMKATWGETSDKKSEGEDGENDNLALMAKRDTDKDTYSDSTE</sequence>
<reference evidence="2 3" key="1">
    <citation type="journal article" date="2021" name="BMC Genomics">
        <title>Datura genome reveals duplications of psychoactive alkaloid biosynthetic genes and high mutation rate following tissue culture.</title>
        <authorList>
            <person name="Rajewski A."/>
            <person name="Carter-House D."/>
            <person name="Stajich J."/>
            <person name="Litt A."/>
        </authorList>
    </citation>
    <scope>NUCLEOTIDE SEQUENCE [LARGE SCALE GENOMIC DNA]</scope>
    <source>
        <strain evidence="2">AR-01</strain>
    </source>
</reference>
<comment type="caution">
    <text evidence="2">The sequence shown here is derived from an EMBL/GenBank/DDBJ whole genome shotgun (WGS) entry which is preliminary data.</text>
</comment>
<feature type="non-terminal residue" evidence="2">
    <location>
        <position position="1"/>
    </location>
</feature>